<sequence>MKDHNRREFIKLTSLAVAGSMLPLSACRTQGEMAAAGTVAGVDPEYKLKLGLIGAGGRGTGAANQALNADPNVELIAVGDIFDDKMSQSLEILNQIHADKVNVPEERRFIGFDAYQKVLDSGIDVVILATPPTFRPLHLEASVDAGVHIFCEKPVAVDARGYHRVIDAAKIAEQKNLNLVSGFCWRYHNAKKALFNRVLNGEVGDITSIYTTYNTGELWSFDRKPEWSDAEYQLRNWIYYTWISGDHIVEQAIHSVDFMMWAMNDATPVSAMGTGGRQVRTDKKYGNVYDHFGITYEFEGGVKGFHFCRQQQNCENSYHAEVFGTNGRGVADVTRGEHFIEGDNNWIFNGEENDMYQAEHDALFSAIRSGNIINQGEQLANSTMAGILGRMAAYTGKRITWNEAVNSGQQLSHDIESWNHFPEINGVAMPGKTSIV</sequence>
<dbReference type="InterPro" id="IPR036291">
    <property type="entry name" value="NAD(P)-bd_dom_sf"/>
</dbReference>
<dbReference type="Proteomes" id="UP001165366">
    <property type="component" value="Unassembled WGS sequence"/>
</dbReference>
<dbReference type="Gene3D" id="3.40.50.720">
    <property type="entry name" value="NAD(P)-binding Rossmann-like Domain"/>
    <property type="match status" value="1"/>
</dbReference>
<dbReference type="SUPFAM" id="SSF51735">
    <property type="entry name" value="NAD(P)-binding Rossmann-fold domains"/>
    <property type="match status" value="1"/>
</dbReference>
<evidence type="ECO:0000313" key="3">
    <source>
        <dbReference type="EMBL" id="MCG2587515.1"/>
    </source>
</evidence>
<dbReference type="InterPro" id="IPR006311">
    <property type="entry name" value="TAT_signal"/>
</dbReference>
<dbReference type="EMBL" id="JAKLWS010000002">
    <property type="protein sequence ID" value="MCG2587515.1"/>
    <property type="molecule type" value="Genomic_DNA"/>
</dbReference>
<dbReference type="Pfam" id="PF01408">
    <property type="entry name" value="GFO_IDH_MocA"/>
    <property type="match status" value="1"/>
</dbReference>
<dbReference type="InterPro" id="IPR055170">
    <property type="entry name" value="GFO_IDH_MocA-like_dom"/>
</dbReference>
<feature type="domain" description="GFO/IDH/MocA-like oxidoreductase" evidence="2">
    <location>
        <begin position="198"/>
        <end position="328"/>
    </location>
</feature>
<feature type="domain" description="Gfo/Idh/MocA-like oxidoreductase N-terminal" evidence="1">
    <location>
        <begin position="49"/>
        <end position="172"/>
    </location>
</feature>
<proteinExistence type="predicted"/>
<dbReference type="SUPFAM" id="SSF55347">
    <property type="entry name" value="Glyceraldehyde-3-phosphate dehydrogenase-like, C-terminal domain"/>
    <property type="match status" value="1"/>
</dbReference>
<reference evidence="3" key="2">
    <citation type="submission" date="2024-05" db="EMBL/GenBank/DDBJ databases">
        <title>Rhodohalobacter halophilus gen. nov., sp. nov., a moderately halophilic member of the family Balneolaceae.</title>
        <authorList>
            <person name="Xia J."/>
        </authorList>
    </citation>
    <scope>NUCLEOTIDE SEQUENCE</scope>
    <source>
        <strain evidence="3">WB101</strain>
    </source>
</reference>
<dbReference type="InterPro" id="IPR000683">
    <property type="entry name" value="Gfo/Idh/MocA-like_OxRdtase_N"/>
</dbReference>
<protein>
    <submittedName>
        <fullName evidence="3">Gfo/Idh/MocA family oxidoreductase</fullName>
    </submittedName>
</protein>
<dbReference type="Pfam" id="PF22725">
    <property type="entry name" value="GFO_IDH_MocA_C3"/>
    <property type="match status" value="1"/>
</dbReference>
<evidence type="ECO:0000313" key="4">
    <source>
        <dbReference type="Proteomes" id="UP001165366"/>
    </source>
</evidence>
<gene>
    <name evidence="3" type="ORF">L6773_02975</name>
</gene>
<dbReference type="PROSITE" id="PS51318">
    <property type="entry name" value="TAT"/>
    <property type="match status" value="1"/>
</dbReference>
<dbReference type="InterPro" id="IPR050463">
    <property type="entry name" value="Gfo/Idh/MocA_oxidrdct_glycsds"/>
</dbReference>
<dbReference type="Gene3D" id="3.30.360.10">
    <property type="entry name" value="Dihydrodipicolinate Reductase, domain 2"/>
    <property type="match status" value="1"/>
</dbReference>
<dbReference type="PANTHER" id="PTHR43818:SF5">
    <property type="entry name" value="OXIDOREDUCTASE FAMILY PROTEIN"/>
    <property type="match status" value="1"/>
</dbReference>
<reference evidence="3" key="1">
    <citation type="submission" date="2022-01" db="EMBL/GenBank/DDBJ databases">
        <authorList>
            <person name="Wang Y."/>
        </authorList>
    </citation>
    <scope>NUCLEOTIDE SEQUENCE</scope>
    <source>
        <strain evidence="3">WB101</strain>
    </source>
</reference>
<evidence type="ECO:0000259" key="1">
    <source>
        <dbReference type="Pfam" id="PF01408"/>
    </source>
</evidence>
<accession>A0ABS9K9H9</accession>
<keyword evidence="4" id="KW-1185">Reference proteome</keyword>
<organism evidence="3 4">
    <name type="scientific">Rhodohalobacter sulfatireducens</name>
    <dbReference type="NCBI Taxonomy" id="2911366"/>
    <lineage>
        <taxon>Bacteria</taxon>
        <taxon>Pseudomonadati</taxon>
        <taxon>Balneolota</taxon>
        <taxon>Balneolia</taxon>
        <taxon>Balneolales</taxon>
        <taxon>Balneolaceae</taxon>
        <taxon>Rhodohalobacter</taxon>
    </lineage>
</organism>
<evidence type="ECO:0000259" key="2">
    <source>
        <dbReference type="Pfam" id="PF22725"/>
    </source>
</evidence>
<comment type="caution">
    <text evidence="3">The sequence shown here is derived from an EMBL/GenBank/DDBJ whole genome shotgun (WGS) entry which is preliminary data.</text>
</comment>
<dbReference type="RefSeq" id="WP_237852359.1">
    <property type="nucleotide sequence ID" value="NZ_JAKLWS010000002.1"/>
</dbReference>
<dbReference type="PANTHER" id="PTHR43818">
    <property type="entry name" value="BCDNA.GH03377"/>
    <property type="match status" value="1"/>
</dbReference>
<name>A0ABS9K9H9_9BACT</name>